<evidence type="ECO:0000256" key="1">
    <source>
        <dbReference type="SAM" id="MobiDB-lite"/>
    </source>
</evidence>
<feature type="compositionally biased region" description="Basic residues" evidence="1">
    <location>
        <begin position="136"/>
        <end position="148"/>
    </location>
</feature>
<dbReference type="AlphaFoldDB" id="A0A5K3FC31"/>
<proteinExistence type="predicted"/>
<name>A0A5K3FC31_MESCO</name>
<dbReference type="WBParaSite" id="MCU_007132-RB">
    <property type="protein sequence ID" value="MCU_007132-RB"/>
    <property type="gene ID" value="MCU_007132"/>
</dbReference>
<feature type="compositionally biased region" description="Polar residues" evidence="1">
    <location>
        <begin position="100"/>
        <end position="109"/>
    </location>
</feature>
<feature type="compositionally biased region" description="Polar residues" evidence="1">
    <location>
        <begin position="62"/>
        <end position="74"/>
    </location>
</feature>
<feature type="region of interest" description="Disordered" evidence="1">
    <location>
        <begin position="1"/>
        <end position="183"/>
    </location>
</feature>
<sequence>MNHAELSLAQGATIGKTYPQSNTSMPSRPANPAPCDAQIRSQGSVPSSDGSSESQVPPMKSPLQNPTTETSFKRNNQHKSRRRRDNIQILEARSRLKQRGPQSRFSSVSKDGRYSCTPPRCLSPLTSTADEGGSQKRTRRIRVRRNPHSMKEKPLSVWPPTSNSAKPPPFSPTSHADLMLHAS</sequence>
<feature type="compositionally biased region" description="Basic residues" evidence="1">
    <location>
        <begin position="75"/>
        <end position="84"/>
    </location>
</feature>
<reference evidence="2" key="1">
    <citation type="submission" date="2019-11" db="UniProtKB">
        <authorList>
            <consortium name="WormBaseParasite"/>
        </authorList>
    </citation>
    <scope>IDENTIFICATION</scope>
</reference>
<protein>
    <submittedName>
        <fullName evidence="2">Transposase</fullName>
    </submittedName>
</protein>
<feature type="compositionally biased region" description="Low complexity" evidence="1">
    <location>
        <begin position="41"/>
        <end position="57"/>
    </location>
</feature>
<organism evidence="2">
    <name type="scientific">Mesocestoides corti</name>
    <name type="common">Flatworm</name>
    <dbReference type="NCBI Taxonomy" id="53468"/>
    <lineage>
        <taxon>Eukaryota</taxon>
        <taxon>Metazoa</taxon>
        <taxon>Spiralia</taxon>
        <taxon>Lophotrochozoa</taxon>
        <taxon>Platyhelminthes</taxon>
        <taxon>Cestoda</taxon>
        <taxon>Eucestoda</taxon>
        <taxon>Cyclophyllidea</taxon>
        <taxon>Mesocestoididae</taxon>
        <taxon>Mesocestoides</taxon>
    </lineage>
</organism>
<accession>A0A5K3FC31</accession>
<evidence type="ECO:0000313" key="2">
    <source>
        <dbReference type="WBParaSite" id="MCU_007132-RB"/>
    </source>
</evidence>